<dbReference type="Proteomes" id="UP000013111">
    <property type="component" value="Unassembled WGS sequence"/>
</dbReference>
<evidence type="ECO:0000256" key="1">
    <source>
        <dbReference type="SAM" id="MobiDB-lite"/>
    </source>
</evidence>
<feature type="region of interest" description="Disordered" evidence="1">
    <location>
        <begin position="1"/>
        <end position="26"/>
    </location>
</feature>
<proteinExistence type="predicted"/>
<name>A0A831ES41_ERWAM</name>
<organism evidence="2 3">
    <name type="scientific">Erwinia amylovora NBRC 12687 = CFBP 1232</name>
    <dbReference type="NCBI Taxonomy" id="1219359"/>
    <lineage>
        <taxon>Bacteria</taxon>
        <taxon>Pseudomonadati</taxon>
        <taxon>Pseudomonadota</taxon>
        <taxon>Gammaproteobacteria</taxon>
        <taxon>Enterobacterales</taxon>
        <taxon>Erwiniaceae</taxon>
        <taxon>Erwinia</taxon>
    </lineage>
</organism>
<reference evidence="2 3" key="1">
    <citation type="submission" date="2012-11" db="EMBL/GenBank/DDBJ databases">
        <authorList>
            <person name="Linke B."/>
        </authorList>
    </citation>
    <scope>NUCLEOTIDE SEQUENCE [LARGE SCALE GENOMIC DNA]</scope>
    <source>
        <strain evidence="3">CFBP 1232</strain>
    </source>
</reference>
<evidence type="ECO:0000313" key="3">
    <source>
        <dbReference type="Proteomes" id="UP000013111"/>
    </source>
</evidence>
<protein>
    <submittedName>
        <fullName evidence="2">Uncharacterized protein</fullName>
    </submittedName>
</protein>
<comment type="caution">
    <text evidence="2">The sequence shown here is derived from an EMBL/GenBank/DDBJ whole genome shotgun (WGS) entry which is preliminary data.</text>
</comment>
<evidence type="ECO:0000313" key="2">
    <source>
        <dbReference type="EMBL" id="CCO92323.1"/>
    </source>
</evidence>
<accession>A0A831ES41</accession>
<dbReference type="AlphaFoldDB" id="A0A831ES41"/>
<dbReference type="EMBL" id="CAPB01000005">
    <property type="protein sequence ID" value="CCO92323.1"/>
    <property type="molecule type" value="Genomic_DNA"/>
</dbReference>
<feature type="compositionally biased region" description="Basic and acidic residues" evidence="1">
    <location>
        <begin position="1"/>
        <end position="10"/>
    </location>
</feature>
<sequence>MGMREIEHGISGEQLHNKSSPYMGYKKTPDMAGVDYDNRLPREQLLVA</sequence>
<gene>
    <name evidence="2" type="ORF">BN437_0355</name>
</gene>
<reference evidence="2 3" key="2">
    <citation type="submission" date="2013-04" db="EMBL/GenBank/DDBJ databases">
        <title>Comparative genomics of 12 strains of Erwinia amylovora identifies a pan-genome with a large conserved core and provides insights into host specificity.</title>
        <authorList>
            <person name="Mann R.A."/>
            <person name="Smits T.H.M."/>
            <person name="Buehlmann A."/>
            <person name="Blom J."/>
            <person name="Goesmann A."/>
            <person name="Frey J.E."/>
            <person name="Plummer K.M."/>
            <person name="Beer S.V."/>
            <person name="Luck J."/>
            <person name="Duffy B."/>
            <person name="Rodoni B."/>
        </authorList>
    </citation>
    <scope>NUCLEOTIDE SEQUENCE [LARGE SCALE GENOMIC DNA]</scope>
    <source>
        <strain evidence="3">CFBP 1232</strain>
    </source>
</reference>